<proteinExistence type="predicted"/>
<dbReference type="AlphaFoldDB" id="A0A9P9IBD4"/>
<organism evidence="1 2">
    <name type="scientific">Dactylonectria macrodidyma</name>
    <dbReference type="NCBI Taxonomy" id="307937"/>
    <lineage>
        <taxon>Eukaryota</taxon>
        <taxon>Fungi</taxon>
        <taxon>Dikarya</taxon>
        <taxon>Ascomycota</taxon>
        <taxon>Pezizomycotina</taxon>
        <taxon>Sordariomycetes</taxon>
        <taxon>Hypocreomycetidae</taxon>
        <taxon>Hypocreales</taxon>
        <taxon>Nectriaceae</taxon>
        <taxon>Dactylonectria</taxon>
    </lineage>
</organism>
<gene>
    <name evidence="1" type="ORF">EDB81DRAFT_824385</name>
</gene>
<keyword evidence="2" id="KW-1185">Reference proteome</keyword>
<comment type="caution">
    <text evidence="1">The sequence shown here is derived from an EMBL/GenBank/DDBJ whole genome shotgun (WGS) entry which is preliminary data.</text>
</comment>
<evidence type="ECO:0000313" key="1">
    <source>
        <dbReference type="EMBL" id="KAH7113509.1"/>
    </source>
</evidence>
<name>A0A9P9IBD4_9HYPO</name>
<accession>A0A9P9IBD4</accession>
<evidence type="ECO:0000313" key="2">
    <source>
        <dbReference type="Proteomes" id="UP000738349"/>
    </source>
</evidence>
<dbReference type="EMBL" id="JAGMUV010000034">
    <property type="protein sequence ID" value="KAH7113509.1"/>
    <property type="molecule type" value="Genomic_DNA"/>
</dbReference>
<sequence length="159" mass="18193">MNESLISVRWHQYSDFITVKLPLIRRISCVPAVRLLLTAYLVNESLHIVDSTHPVMKITVGMLPTRRISCVRWLVYLAQLMNESLISVGWHQYSDFITVEMPPIRRIESVVSGGPLTHSRSRCSESYRYRLRVCIRSATSGDVTLVLGQLPSLVTRLRL</sequence>
<dbReference type="Proteomes" id="UP000738349">
    <property type="component" value="Unassembled WGS sequence"/>
</dbReference>
<reference evidence="1" key="1">
    <citation type="journal article" date="2021" name="Nat. Commun.">
        <title>Genetic determinants of endophytism in the Arabidopsis root mycobiome.</title>
        <authorList>
            <person name="Mesny F."/>
            <person name="Miyauchi S."/>
            <person name="Thiergart T."/>
            <person name="Pickel B."/>
            <person name="Atanasova L."/>
            <person name="Karlsson M."/>
            <person name="Huettel B."/>
            <person name="Barry K.W."/>
            <person name="Haridas S."/>
            <person name="Chen C."/>
            <person name="Bauer D."/>
            <person name="Andreopoulos W."/>
            <person name="Pangilinan J."/>
            <person name="LaButti K."/>
            <person name="Riley R."/>
            <person name="Lipzen A."/>
            <person name="Clum A."/>
            <person name="Drula E."/>
            <person name="Henrissat B."/>
            <person name="Kohler A."/>
            <person name="Grigoriev I.V."/>
            <person name="Martin F.M."/>
            <person name="Hacquard S."/>
        </authorList>
    </citation>
    <scope>NUCLEOTIDE SEQUENCE</scope>
    <source>
        <strain evidence="1">MPI-CAGE-AT-0147</strain>
    </source>
</reference>
<protein>
    <submittedName>
        <fullName evidence="1">Uncharacterized protein</fullName>
    </submittedName>
</protein>